<keyword evidence="5" id="KW-0998">Cell outer membrane</keyword>
<dbReference type="EMBL" id="FNGY01000006">
    <property type="protein sequence ID" value="SDN04278.1"/>
    <property type="molecule type" value="Genomic_DNA"/>
</dbReference>
<dbReference type="InterPro" id="IPR033985">
    <property type="entry name" value="SusD-like_N"/>
</dbReference>
<feature type="signal peptide" evidence="6">
    <location>
        <begin position="1"/>
        <end position="32"/>
    </location>
</feature>
<dbReference type="Pfam" id="PF14322">
    <property type="entry name" value="SusD-like_3"/>
    <property type="match status" value="1"/>
</dbReference>
<organism evidence="9 10">
    <name type="scientific">Pedobacter steynii</name>
    <dbReference type="NCBI Taxonomy" id="430522"/>
    <lineage>
        <taxon>Bacteria</taxon>
        <taxon>Pseudomonadati</taxon>
        <taxon>Bacteroidota</taxon>
        <taxon>Sphingobacteriia</taxon>
        <taxon>Sphingobacteriales</taxon>
        <taxon>Sphingobacteriaceae</taxon>
        <taxon>Pedobacter</taxon>
    </lineage>
</organism>
<reference evidence="10" key="1">
    <citation type="submission" date="2016-10" db="EMBL/GenBank/DDBJ databases">
        <authorList>
            <person name="Varghese N."/>
            <person name="Submissions S."/>
        </authorList>
    </citation>
    <scope>NUCLEOTIDE SEQUENCE [LARGE SCALE GENOMIC DNA]</scope>
    <source>
        <strain evidence="10">DSM 19110</strain>
    </source>
</reference>
<evidence type="ECO:0000256" key="2">
    <source>
        <dbReference type="ARBA" id="ARBA00006275"/>
    </source>
</evidence>
<evidence type="ECO:0000313" key="9">
    <source>
        <dbReference type="EMBL" id="SDN04278.1"/>
    </source>
</evidence>
<evidence type="ECO:0000313" key="10">
    <source>
        <dbReference type="Proteomes" id="UP000183200"/>
    </source>
</evidence>
<dbReference type="InterPro" id="IPR012944">
    <property type="entry name" value="SusD_RagB_dom"/>
</dbReference>
<dbReference type="Gene3D" id="1.25.40.390">
    <property type="match status" value="1"/>
</dbReference>
<dbReference type="Proteomes" id="UP000183200">
    <property type="component" value="Unassembled WGS sequence"/>
</dbReference>
<dbReference type="GO" id="GO:0009279">
    <property type="term" value="C:cell outer membrane"/>
    <property type="evidence" value="ECO:0007669"/>
    <property type="project" value="UniProtKB-SubCell"/>
</dbReference>
<feature type="domain" description="RagB/SusD" evidence="7">
    <location>
        <begin position="293"/>
        <end position="515"/>
    </location>
</feature>
<keyword evidence="10" id="KW-1185">Reference proteome</keyword>
<comment type="similarity">
    <text evidence="2">Belongs to the SusD family.</text>
</comment>
<protein>
    <submittedName>
        <fullName evidence="9">Starch-binding associating with outer membrane</fullName>
    </submittedName>
</protein>
<dbReference type="CDD" id="cd08977">
    <property type="entry name" value="SusD"/>
    <property type="match status" value="1"/>
</dbReference>
<dbReference type="PROSITE" id="PS51257">
    <property type="entry name" value="PROKAR_LIPOPROTEIN"/>
    <property type="match status" value="1"/>
</dbReference>
<evidence type="ECO:0000256" key="3">
    <source>
        <dbReference type="ARBA" id="ARBA00022729"/>
    </source>
</evidence>
<evidence type="ECO:0000256" key="4">
    <source>
        <dbReference type="ARBA" id="ARBA00023136"/>
    </source>
</evidence>
<keyword evidence="3 6" id="KW-0732">Signal</keyword>
<evidence type="ECO:0000259" key="7">
    <source>
        <dbReference type="Pfam" id="PF07980"/>
    </source>
</evidence>
<proteinExistence type="inferred from homology"/>
<dbReference type="AlphaFoldDB" id="A0A1G9Y5F5"/>
<evidence type="ECO:0000256" key="6">
    <source>
        <dbReference type="SAM" id="SignalP"/>
    </source>
</evidence>
<sequence>MVFNKKNHKMSIKQTSISLIMAIIISMLSACKNDFLDKNPTAAIASSEFWKSDTDTRMGLAGVYRRLQNGFYGQSKLWLDTYSDNALDRHTFFGFNNLTLGVVNSTNVPGTFYNTPYEGIAGCNFFLDNVDKAPVSDAIKTGYKAEVRFIRAMIYFDLVQAFGGVVLYKTAPQTVDAAKIAKSSKEDVLAFVHSELDFAIANLPDVAYSGHAVKGSAQALKAKVYLFQQNWPLAASTANEVITGGKFQIYQGGYPNLFLTTTQQNNPEIIFSTKYLAPNNPQGGEGVLVEIGWYGSIAPYQNLVDDYEMANGKRINEAGSGYDPANPYVNRDPRLKFTIKVPTEKYINPDGSVFNESDPLLTTYSQKKYLDLTKLPFDRSKTPLTDQNIIHIRYADVLLMYAEAKNEATGPDGTIYAALNLIRQRTGINLPPVDQAVYNTQDKLREFILHERRIELALEGHRYYDLKRRNLMQTKLAPLKNPGGAQLVFGEKNNVLPFAQSELDRNKQLIQNKDY</sequence>
<feature type="chain" id="PRO_5010216208" evidence="6">
    <location>
        <begin position="33"/>
        <end position="515"/>
    </location>
</feature>
<evidence type="ECO:0000256" key="5">
    <source>
        <dbReference type="ARBA" id="ARBA00023237"/>
    </source>
</evidence>
<feature type="domain" description="SusD-like N-terminal" evidence="8">
    <location>
        <begin position="34"/>
        <end position="226"/>
    </location>
</feature>
<evidence type="ECO:0000256" key="1">
    <source>
        <dbReference type="ARBA" id="ARBA00004442"/>
    </source>
</evidence>
<name>A0A1G9Y5F5_9SPHI</name>
<dbReference type="SUPFAM" id="SSF48452">
    <property type="entry name" value="TPR-like"/>
    <property type="match status" value="1"/>
</dbReference>
<dbReference type="InterPro" id="IPR011990">
    <property type="entry name" value="TPR-like_helical_dom_sf"/>
</dbReference>
<dbReference type="Pfam" id="PF07980">
    <property type="entry name" value="SusD_RagB"/>
    <property type="match status" value="1"/>
</dbReference>
<comment type="subcellular location">
    <subcellularLocation>
        <location evidence="1">Cell outer membrane</location>
    </subcellularLocation>
</comment>
<accession>A0A1G9Y5F5</accession>
<evidence type="ECO:0000259" key="8">
    <source>
        <dbReference type="Pfam" id="PF14322"/>
    </source>
</evidence>
<gene>
    <name evidence="9" type="ORF">SAMN05421820_1068</name>
</gene>
<keyword evidence="4" id="KW-0472">Membrane</keyword>